<reference evidence="1 2" key="2">
    <citation type="submission" date="2018-12" db="EMBL/GenBank/DDBJ databases">
        <title>Rhizobacter gummiphilus sp. nov., a rubber-degrading bacterium isolated from the soil of a botanical garden in Japan.</title>
        <authorList>
            <person name="Shunsuke S.S."/>
        </authorList>
    </citation>
    <scope>NUCLEOTIDE SEQUENCE [LARGE SCALE GENOMIC DNA]</scope>
    <source>
        <strain evidence="1 2">S-16</strain>
    </source>
</reference>
<dbReference type="Proteomes" id="UP000267464">
    <property type="component" value="Unassembled WGS sequence"/>
</dbReference>
<evidence type="ECO:0000313" key="1">
    <source>
        <dbReference type="EMBL" id="RQP22702.1"/>
    </source>
</evidence>
<evidence type="ECO:0000313" key="2">
    <source>
        <dbReference type="Proteomes" id="UP000267464"/>
    </source>
</evidence>
<comment type="caution">
    <text evidence="1">The sequence shown here is derived from an EMBL/GenBank/DDBJ whole genome shotgun (WGS) entry which is preliminary data.</text>
</comment>
<sequence>MAFVRPSTSPRRDHLRATLLSAVDLLYRRRADLIGDGTIGDYVALHWLEWNGGALRLTVTGQNVCDQLKAESRELQEQ</sequence>
<keyword evidence="2" id="KW-1185">Reference proteome</keyword>
<dbReference type="OrthoDB" id="9154606at2"/>
<protein>
    <submittedName>
        <fullName evidence="1">Uncharacterized protein</fullName>
    </submittedName>
</protein>
<gene>
    <name evidence="1" type="ORF">DZC73_20585</name>
</gene>
<organism evidence="1 2">
    <name type="scientific">Piscinibacter terrae</name>
    <dbReference type="NCBI Taxonomy" id="2496871"/>
    <lineage>
        <taxon>Bacteria</taxon>
        <taxon>Pseudomonadati</taxon>
        <taxon>Pseudomonadota</taxon>
        <taxon>Betaproteobacteria</taxon>
        <taxon>Burkholderiales</taxon>
        <taxon>Sphaerotilaceae</taxon>
        <taxon>Piscinibacter</taxon>
    </lineage>
</organism>
<dbReference type="EMBL" id="QUSW01000006">
    <property type="protein sequence ID" value="RQP22702.1"/>
    <property type="molecule type" value="Genomic_DNA"/>
</dbReference>
<reference evidence="1 2" key="1">
    <citation type="submission" date="2018-08" db="EMBL/GenBank/DDBJ databases">
        <authorList>
            <person name="Khan S.A."/>
            <person name="Jeon C.O."/>
            <person name="Chun B.H."/>
            <person name="Jeong S.E."/>
        </authorList>
    </citation>
    <scope>NUCLEOTIDE SEQUENCE [LARGE SCALE GENOMIC DNA]</scope>
    <source>
        <strain evidence="1 2">S-16</strain>
    </source>
</reference>
<dbReference type="AlphaFoldDB" id="A0A3N7IV63"/>
<proteinExistence type="predicted"/>
<accession>A0A3N7IV63</accession>
<name>A0A3N7IV63_9BURK</name>